<evidence type="ECO:0000313" key="2">
    <source>
        <dbReference type="EMBL" id="OLU42731.1"/>
    </source>
</evidence>
<evidence type="ECO:0000256" key="1">
    <source>
        <dbReference type="SAM" id="Phobius"/>
    </source>
</evidence>
<protein>
    <submittedName>
        <fullName evidence="2">Uncharacterized protein</fullName>
    </submittedName>
</protein>
<keyword evidence="1" id="KW-0472">Membrane</keyword>
<feature type="transmembrane region" description="Helical" evidence="1">
    <location>
        <begin position="85"/>
        <end position="101"/>
    </location>
</feature>
<dbReference type="Proteomes" id="UP000186341">
    <property type="component" value="Unassembled WGS sequence"/>
</dbReference>
<dbReference type="EMBL" id="MPJW01000040">
    <property type="protein sequence ID" value="OLU42731.1"/>
    <property type="molecule type" value="Genomic_DNA"/>
</dbReference>
<dbReference type="RefSeq" id="WP_075817618.1">
    <property type="nucleotide sequence ID" value="NZ_CAJUTZ010000081.1"/>
</dbReference>
<feature type="transmembrane region" description="Helical" evidence="1">
    <location>
        <begin position="60"/>
        <end position="79"/>
    </location>
</feature>
<evidence type="ECO:0000313" key="3">
    <source>
        <dbReference type="Proteomes" id="UP000186341"/>
    </source>
</evidence>
<keyword evidence="3" id="KW-1185">Reference proteome</keyword>
<dbReference type="AlphaFoldDB" id="A0A1U7NIW7"/>
<comment type="caution">
    <text evidence="2">The sequence shown here is derived from an EMBL/GenBank/DDBJ whole genome shotgun (WGS) entry which is preliminary data.</text>
</comment>
<dbReference type="GeneID" id="82201843"/>
<keyword evidence="1" id="KW-1133">Transmembrane helix</keyword>
<proteinExistence type="predicted"/>
<keyword evidence="1" id="KW-0812">Transmembrane</keyword>
<sequence length="149" mass="16851">MRRFLKKQDLINTVNELVTKKNPQLVSIYKEVMLYHYSKQKKDTHKTVEKMLFVPVRIKLALVNTFLAFAAIIPLEALLGRGMNPLFFAAAMTLLSIFVFAEMRTLKSKLSELDSAMPYILIDELIARKIIVLVPKKAGNSNAAVKAAK</sequence>
<gene>
    <name evidence="2" type="ORF">BO222_01105</name>
</gene>
<accession>A0A1U7NIW7</accession>
<reference evidence="2 3" key="1">
    <citation type="submission" date="2016-11" db="EMBL/GenBank/DDBJ databases">
        <title>Description of two novel members of the family Erysipelotrichaceae: Ileibacterium lipovorans gen. nov., sp. nov. and Dubosiella newyorkensis, gen. nov., sp. nov.</title>
        <authorList>
            <person name="Cox L.M."/>
            <person name="Sohn J."/>
            <person name="Tyrrell K.L."/>
            <person name="Citron D.M."/>
            <person name="Lawson P.A."/>
            <person name="Patel N.B."/>
            <person name="Iizumi T."/>
            <person name="Perez-Perez G.I."/>
            <person name="Goldstein E.J."/>
            <person name="Blaser M.J."/>
        </authorList>
    </citation>
    <scope>NUCLEOTIDE SEQUENCE [LARGE SCALE GENOMIC DNA]</scope>
    <source>
        <strain evidence="2 3">NYU-BL-A3</strain>
    </source>
</reference>
<organism evidence="2 3">
    <name type="scientific">Ileibacterium valens</name>
    <dbReference type="NCBI Taxonomy" id="1862668"/>
    <lineage>
        <taxon>Bacteria</taxon>
        <taxon>Bacillati</taxon>
        <taxon>Bacillota</taxon>
        <taxon>Erysipelotrichia</taxon>
        <taxon>Erysipelotrichales</taxon>
        <taxon>Erysipelotrichaceae</taxon>
        <taxon>Ileibacterium</taxon>
    </lineage>
</organism>
<name>A0A1U7NIW7_9FIRM</name>